<reference evidence="1 2" key="1">
    <citation type="submission" date="2015-06" db="EMBL/GenBank/DDBJ databases">
        <title>Genome sequence of Pseudoalteromonas aliena.</title>
        <authorList>
            <person name="Xie B.-B."/>
            <person name="Rong J.-C."/>
            <person name="Qin Q.-L."/>
            <person name="Zhang Y.-Z."/>
        </authorList>
    </citation>
    <scope>NUCLEOTIDE SEQUENCE [LARGE SCALE GENOMIC DNA]</scope>
    <source>
        <strain evidence="1 2">SW19</strain>
    </source>
</reference>
<organism evidence="1 2">
    <name type="scientific">Pseudoalteromonas aliena SW19</name>
    <dbReference type="NCBI Taxonomy" id="1314866"/>
    <lineage>
        <taxon>Bacteria</taxon>
        <taxon>Pseudomonadati</taxon>
        <taxon>Pseudomonadota</taxon>
        <taxon>Gammaproteobacteria</taxon>
        <taxon>Alteromonadales</taxon>
        <taxon>Pseudoalteromonadaceae</taxon>
        <taxon>Pseudoalteromonas</taxon>
    </lineage>
</organism>
<comment type="caution">
    <text evidence="1">The sequence shown here is derived from an EMBL/GenBank/DDBJ whole genome shotgun (WGS) entry which is preliminary data.</text>
</comment>
<protein>
    <submittedName>
        <fullName evidence="1">Uncharacterized protein</fullName>
    </submittedName>
</protein>
<accession>A0ABR9DWV9</accession>
<keyword evidence="2" id="KW-1185">Reference proteome</keyword>
<sequence length="38" mass="4510">MLRSKDFLYDYTTHSLVNLEQEADPNQYQLKCLQISGF</sequence>
<dbReference type="Proteomes" id="UP000648482">
    <property type="component" value="Unassembled WGS sequence"/>
</dbReference>
<name>A0ABR9DWV9_9GAMM</name>
<evidence type="ECO:0000313" key="1">
    <source>
        <dbReference type="EMBL" id="MBE0358848.1"/>
    </source>
</evidence>
<evidence type="ECO:0000313" key="2">
    <source>
        <dbReference type="Proteomes" id="UP000648482"/>
    </source>
</evidence>
<proteinExistence type="predicted"/>
<dbReference type="EMBL" id="AQGU01000025">
    <property type="protein sequence ID" value="MBE0358848.1"/>
    <property type="molecule type" value="Genomic_DNA"/>
</dbReference>
<gene>
    <name evidence="1" type="ORF">PALI_a6009</name>
</gene>